<dbReference type="CDD" id="cd00303">
    <property type="entry name" value="retropepsin_like"/>
    <property type="match status" value="1"/>
</dbReference>
<organism evidence="1 2">
    <name type="scientific">Trichogramma kaykai</name>
    <dbReference type="NCBI Taxonomy" id="54128"/>
    <lineage>
        <taxon>Eukaryota</taxon>
        <taxon>Metazoa</taxon>
        <taxon>Ecdysozoa</taxon>
        <taxon>Arthropoda</taxon>
        <taxon>Hexapoda</taxon>
        <taxon>Insecta</taxon>
        <taxon>Pterygota</taxon>
        <taxon>Neoptera</taxon>
        <taxon>Endopterygota</taxon>
        <taxon>Hymenoptera</taxon>
        <taxon>Apocrita</taxon>
        <taxon>Proctotrupomorpha</taxon>
        <taxon>Chalcidoidea</taxon>
        <taxon>Trichogrammatidae</taxon>
        <taxon>Trichogramma</taxon>
    </lineage>
</organism>
<keyword evidence="2" id="KW-1185">Reference proteome</keyword>
<sequence length="156" mass="18020">MPRTKKRDRDRETVDSSLEESDGRFFVELLISKSRFQALVDPGAHRSYINEKMASYGQAKNWKFTQTYHETRVADGVHRELDRKTIIVCKISGKQLNIKFHVMPDLPHDFLLGMDTLKKLNIKVFLNDKVLNQTKLHTGNEICAVAGVREFSEARN</sequence>
<dbReference type="EMBL" id="JBJJXI010000142">
    <property type="protein sequence ID" value="KAL3386903.1"/>
    <property type="molecule type" value="Genomic_DNA"/>
</dbReference>
<dbReference type="Pfam" id="PF13975">
    <property type="entry name" value="gag-asp_proteas"/>
    <property type="match status" value="1"/>
</dbReference>
<accession>A0ABD2W250</accession>
<dbReference type="Gene3D" id="2.40.70.10">
    <property type="entry name" value="Acid Proteases"/>
    <property type="match status" value="1"/>
</dbReference>
<dbReference type="InterPro" id="IPR021109">
    <property type="entry name" value="Peptidase_aspartic_dom_sf"/>
</dbReference>
<dbReference type="SUPFAM" id="SSF50630">
    <property type="entry name" value="Acid proteases"/>
    <property type="match status" value="1"/>
</dbReference>
<name>A0ABD2W250_9HYME</name>
<gene>
    <name evidence="1" type="ORF">TKK_017677</name>
</gene>
<comment type="caution">
    <text evidence="1">The sequence shown here is derived from an EMBL/GenBank/DDBJ whole genome shotgun (WGS) entry which is preliminary data.</text>
</comment>
<proteinExistence type="predicted"/>
<evidence type="ECO:0000313" key="1">
    <source>
        <dbReference type="EMBL" id="KAL3386903.1"/>
    </source>
</evidence>
<protein>
    <recommendedName>
        <fullName evidence="3">Retropepsins domain-containing protein</fullName>
    </recommendedName>
</protein>
<dbReference type="Proteomes" id="UP001627154">
    <property type="component" value="Unassembled WGS sequence"/>
</dbReference>
<evidence type="ECO:0000313" key="2">
    <source>
        <dbReference type="Proteomes" id="UP001627154"/>
    </source>
</evidence>
<reference evidence="1 2" key="1">
    <citation type="journal article" date="2024" name="bioRxiv">
        <title>A reference genome for Trichogramma kaykai: A tiny desert-dwelling parasitoid wasp with competing sex-ratio distorters.</title>
        <authorList>
            <person name="Culotta J."/>
            <person name="Lindsey A.R."/>
        </authorList>
    </citation>
    <scope>NUCLEOTIDE SEQUENCE [LARGE SCALE GENOMIC DNA]</scope>
    <source>
        <strain evidence="1 2">KSX58</strain>
    </source>
</reference>
<dbReference type="AlphaFoldDB" id="A0ABD2W250"/>
<evidence type="ECO:0008006" key="3">
    <source>
        <dbReference type="Google" id="ProtNLM"/>
    </source>
</evidence>